<dbReference type="InterPro" id="IPR002110">
    <property type="entry name" value="Ankyrin_rpt"/>
</dbReference>
<reference evidence="21" key="2">
    <citation type="submission" date="2021-08" db="EMBL/GenBank/DDBJ databases">
        <authorList>
            <person name="Eriksson T."/>
        </authorList>
    </citation>
    <scope>NUCLEOTIDE SEQUENCE</scope>
    <source>
        <strain evidence="21">Stoneville</strain>
        <tissue evidence="21">Whole head</tissue>
    </source>
</reference>
<comment type="caution">
    <text evidence="21">The sequence shown here is derived from an EMBL/GenBank/DDBJ whole genome shotgun (WGS) entry which is preliminary data.</text>
</comment>
<dbReference type="Gene3D" id="1.25.40.20">
    <property type="entry name" value="Ankyrin repeat-containing domain"/>
    <property type="match status" value="4"/>
</dbReference>
<keyword evidence="22" id="KW-1185">Reference proteome</keyword>
<dbReference type="GO" id="GO:0034703">
    <property type="term" value="C:cation channel complex"/>
    <property type="evidence" value="ECO:0007669"/>
    <property type="project" value="UniProtKB-ARBA"/>
</dbReference>
<dbReference type="PANTHER" id="PTHR47143:SF4">
    <property type="entry name" value="TRANSIENT RECEPTOR POTENTIAL CATION CHANNEL PROTEIN PAINLESS"/>
    <property type="match status" value="1"/>
</dbReference>
<evidence type="ECO:0000256" key="2">
    <source>
        <dbReference type="ARBA" id="ARBA00004245"/>
    </source>
</evidence>
<dbReference type="GO" id="GO:0043015">
    <property type="term" value="F:gamma-tubulin binding"/>
    <property type="evidence" value="ECO:0007669"/>
    <property type="project" value="InterPro"/>
</dbReference>
<dbReference type="Pfam" id="PF04130">
    <property type="entry name" value="GCP_C_terminal"/>
    <property type="match status" value="1"/>
</dbReference>
<dbReference type="PROSITE" id="PS50297">
    <property type="entry name" value="ANK_REP_REGION"/>
    <property type="match status" value="2"/>
</dbReference>
<keyword evidence="12" id="KW-0406">Ion transport</keyword>
<feature type="repeat" description="ANK" evidence="16">
    <location>
        <begin position="1084"/>
        <end position="1124"/>
    </location>
</feature>
<evidence type="ECO:0000256" key="16">
    <source>
        <dbReference type="PROSITE-ProRule" id="PRU00023"/>
    </source>
</evidence>
<evidence type="ECO:0000256" key="5">
    <source>
        <dbReference type="ARBA" id="ARBA00022490"/>
    </source>
</evidence>
<dbReference type="SUPFAM" id="SSF48403">
    <property type="entry name" value="Ankyrin repeat"/>
    <property type="match status" value="4"/>
</dbReference>
<dbReference type="Pfam" id="PF17681">
    <property type="entry name" value="GCP_N_terminal"/>
    <property type="match status" value="1"/>
</dbReference>
<dbReference type="GO" id="GO:0005874">
    <property type="term" value="C:microtubule"/>
    <property type="evidence" value="ECO:0007669"/>
    <property type="project" value="UniProtKB-KW"/>
</dbReference>
<evidence type="ECO:0000256" key="6">
    <source>
        <dbReference type="ARBA" id="ARBA00022606"/>
    </source>
</evidence>
<keyword evidence="8" id="KW-0493">Microtubule</keyword>
<evidence type="ECO:0000256" key="7">
    <source>
        <dbReference type="ARBA" id="ARBA00022692"/>
    </source>
</evidence>
<dbReference type="EMBL" id="JABDTM020024872">
    <property type="protein sequence ID" value="KAH0813877.1"/>
    <property type="molecule type" value="Genomic_DNA"/>
</dbReference>
<evidence type="ECO:0000256" key="12">
    <source>
        <dbReference type="ARBA" id="ARBA00023065"/>
    </source>
</evidence>
<evidence type="ECO:0000259" key="20">
    <source>
        <dbReference type="Pfam" id="PF17681"/>
    </source>
</evidence>
<evidence type="ECO:0000256" key="14">
    <source>
        <dbReference type="ARBA" id="ARBA00023212"/>
    </source>
</evidence>
<sequence>MSATNKRMDLTRTTSFCPPPETVLLDSVKKNDTETVEVLIKANKALLSYKYPFTAKTIVATACSEEGVHPLTIQTLIELGADLEGDAEYKPVHLAAQNPESDILKTVINYLKPGQINDTVEGNTPLHSLVKCQRIKENDAIFCENIRLLLKNGANVNHSDNKNLSAVFWAAKHGYKNAIKTILEESVDHVDLDTHKLRNQSARDLIKNNNLYSGPLPEKILHQAPAEKLFSLLKLSKEQEFVAYFNTLSLTNPSDFINLDDGTSTMLQYGCEKGLNKVVRYLLDRGVNVNLTARNNEKRSIELVAEHGYYEIFRMLLDHSNVEISPSILCYIIKQSDETKFDKINHEECCKMLLKKLESNREIVDVNGEDTMKNTPLHYSLRYADEETSQKLLKLGASLASKNDFDIMPIADIKPELLEKHLDECVEFNVKNKNDEKRDFEVTFNYSSLILPRKMKKNKFEESDPEGCVYYDNIGPETEVIAYMSQAPEFKALLKHPVIVSFLFMKWHKIRLLFYTNLLFYMLFVLSLIVYIFTYYANFDRETPSDFCLALGKLSWFVLNLTFWILVLRELFQITVSPKKYFTNFENYVEIILVVTTGMILYISSPTNDTKKQLASIAILLAAFELVLMVGQHPKLSTNVVMLKTVSVNFFKLLLWYSLLIIAFALSFYILFAKTELPKSINGTDADAHDEDDEDDSFMGPGKSLFKTIVMLTGEFDAGSINFHTYPIISKLVFSLFVFMITIILLNLLNGLAVSDTQTIKNDAELVGHISRAQHIYYVESMLVGKGRQVARFPANKCLLICHPRPGLDRLGPSSSQEPRMVPGDFRGMAVDDEIRAWNSTPLPGVRSFRNLPSGTRKSALRRLGSDSPDSLVLFFLFGCSTSLLHRPDEQPATIQPEKDLTNPQTIGCKRTSVEKRKGYIFHSPRRGRGAEAFQSVFSHTDWKIRDRQAAPGLEPGTSRMQSGVLGAWPLYSVLGGYWFPRFIIFAPFTVKKNDLATIENLIKNNKALLSDKHPYTGKTILSTACSEEGIQPSTIEILIALGADLEGDAENKPVHLAAQNPESDILKTVINHLKPGQINDTVDGNTPLLSLVKCLRIEANDEIFCENIRLLLKNGANVNQSDRKNLSAIFWAAKHGYKKAIKTILEESVDHVDLDTHQLRNQSARDLIKKKDLYSGPLPEKILHEAPKDKLFSLLKLSNEQEFIDYFDTSPLRHSINLDDGTSTILQYGCENGLSEVVRYLLNKRVNVNLTVKNNEKRPIELVAERGYYEIFRMLLDAPNVEIPSSVLCYIIKQSDATKFPNINHEKCCKMLLKKLMLPKQLESNRKIIVDVNGEDTMKNTPLHYALRYADEETTQQLLKLGASLASKNDFGIMPIEDIKPELLEKHLNECIKFDSKEKNYDDFKLQHLVAELLKSLGGKNSPEKLVENLQKSINNSTGKECSGSQVAIQNYVQRIAEDLKNSEPFLSKFEDLKQKNVDCLGPYVQLLYQISQDSGVKSLLYKMAKQHTASEQKTEITRDDLPQSDARGGKVLSLLHDHIIGSIGDERTQQRCVSLMEAACVPYMKMLGMWIYRGIISDPISEFLVKDNEVIQKEDMPVDYSADYWDKKYSIEREKIPKFLESVADIILKAGKYLNVIRQCGKPVKNKIRPILYKIEEKHYIEAIENAYKFASQTLLDLVVKEKDLLGRLKSVKHYFLLDQGDFIVAFLTLCEKELSKDVGDVIQGRIESLMDLALRLSSAISDPYKDDLRTELLPYDLQFQMLKILTIQTNLEQDFRTSYDRQKLLVIDSFAFSYEVHWPLSLILNRKSLACYQMIFRHLFYCKYVERMICQVWKCNKVAKKFHFEDAQHYRTAFALRQRMLHCVQNLEYHMMVEVIEPHWCLFLQRIAKVNNVDEILACHCDFLDSCLKDCMLTIPPILRTVSSLQEIRYSFFMGTLVISKKQ</sequence>
<keyword evidence="15" id="KW-0407">Ion channel</keyword>
<organism evidence="21 22">
    <name type="scientific">Tenebrio molitor</name>
    <name type="common">Yellow mealworm beetle</name>
    <dbReference type="NCBI Taxonomy" id="7067"/>
    <lineage>
        <taxon>Eukaryota</taxon>
        <taxon>Metazoa</taxon>
        <taxon>Ecdysozoa</taxon>
        <taxon>Arthropoda</taxon>
        <taxon>Hexapoda</taxon>
        <taxon>Insecta</taxon>
        <taxon>Pterygota</taxon>
        <taxon>Neoptera</taxon>
        <taxon>Endopterygota</taxon>
        <taxon>Coleoptera</taxon>
        <taxon>Polyphaga</taxon>
        <taxon>Cucujiformia</taxon>
        <taxon>Tenebrionidae</taxon>
        <taxon>Tenebrio</taxon>
    </lineage>
</organism>
<evidence type="ECO:0000259" key="18">
    <source>
        <dbReference type="Pfam" id="PF00520"/>
    </source>
</evidence>
<keyword evidence="7 17" id="KW-0812">Transmembrane</keyword>
<dbReference type="InterPro" id="IPR042241">
    <property type="entry name" value="GCP_C_sf"/>
</dbReference>
<keyword evidence="9" id="KW-0677">Repeat</keyword>
<dbReference type="GO" id="GO:0005216">
    <property type="term" value="F:monoatomic ion channel activity"/>
    <property type="evidence" value="ECO:0007669"/>
    <property type="project" value="InterPro"/>
</dbReference>
<feature type="repeat" description="ANK" evidence="16">
    <location>
        <begin position="1339"/>
        <end position="1371"/>
    </location>
</feature>
<feature type="transmembrane region" description="Helical" evidence="17">
    <location>
        <begin position="587"/>
        <end position="603"/>
    </location>
</feature>
<keyword evidence="11 16" id="KW-0040">ANK repeat</keyword>
<evidence type="ECO:0000256" key="8">
    <source>
        <dbReference type="ARBA" id="ARBA00022701"/>
    </source>
</evidence>
<gene>
    <name evidence="21" type="ORF">GEV33_008914</name>
</gene>
<name>A0A8J6LB59_TENMO</name>
<dbReference type="InterPro" id="IPR052076">
    <property type="entry name" value="TRP_cation_channel"/>
</dbReference>
<feature type="transmembrane region" description="Helical" evidence="17">
    <location>
        <begin position="547"/>
        <end position="567"/>
    </location>
</feature>
<dbReference type="Pfam" id="PF00023">
    <property type="entry name" value="Ank"/>
    <property type="match status" value="1"/>
</dbReference>
<dbReference type="Proteomes" id="UP000719412">
    <property type="component" value="Unassembled WGS sequence"/>
</dbReference>
<evidence type="ECO:0000259" key="19">
    <source>
        <dbReference type="Pfam" id="PF04130"/>
    </source>
</evidence>
<evidence type="ECO:0000256" key="1">
    <source>
        <dbReference type="ARBA" id="ARBA00004141"/>
    </source>
</evidence>
<feature type="domain" description="Ion transport" evidence="18">
    <location>
        <begin position="513"/>
        <end position="764"/>
    </location>
</feature>
<feature type="transmembrane region" description="Helical" evidence="17">
    <location>
        <begin position="653"/>
        <end position="672"/>
    </location>
</feature>
<feature type="repeat" description="ANK" evidence="16">
    <location>
        <begin position="121"/>
        <end position="161"/>
    </location>
</feature>
<evidence type="ECO:0000256" key="10">
    <source>
        <dbReference type="ARBA" id="ARBA00022989"/>
    </source>
</evidence>
<keyword evidence="6" id="KW-0716">Sensory transduction</keyword>
<evidence type="ECO:0000256" key="11">
    <source>
        <dbReference type="ARBA" id="ARBA00023043"/>
    </source>
</evidence>
<dbReference type="Gene3D" id="1.20.120.1900">
    <property type="entry name" value="Gamma-tubulin complex, C-terminal domain"/>
    <property type="match status" value="1"/>
</dbReference>
<keyword evidence="10 17" id="KW-1133">Transmembrane helix</keyword>
<dbReference type="SMART" id="SM00248">
    <property type="entry name" value="ANK"/>
    <property type="match status" value="14"/>
</dbReference>
<dbReference type="InterPro" id="IPR040457">
    <property type="entry name" value="GCP_C"/>
</dbReference>
<comment type="similarity">
    <text evidence="3">Belongs to the TUBGCP family.</text>
</comment>
<accession>A0A8J6LB59</accession>
<evidence type="ECO:0000256" key="15">
    <source>
        <dbReference type="ARBA" id="ARBA00023303"/>
    </source>
</evidence>
<evidence type="ECO:0000256" key="17">
    <source>
        <dbReference type="SAM" id="Phobius"/>
    </source>
</evidence>
<feature type="transmembrane region" description="Helical" evidence="17">
    <location>
        <begin position="732"/>
        <end position="753"/>
    </location>
</feature>
<dbReference type="InterPro" id="IPR036770">
    <property type="entry name" value="Ankyrin_rpt-contain_sf"/>
</dbReference>
<evidence type="ECO:0000256" key="4">
    <source>
        <dbReference type="ARBA" id="ARBA00022448"/>
    </source>
</evidence>
<reference evidence="21" key="1">
    <citation type="journal article" date="2020" name="J Insects Food Feed">
        <title>The yellow mealworm (Tenebrio molitor) genome: a resource for the emerging insects as food and feed industry.</title>
        <authorList>
            <person name="Eriksson T."/>
            <person name="Andere A."/>
            <person name="Kelstrup H."/>
            <person name="Emery V."/>
            <person name="Picard C."/>
        </authorList>
    </citation>
    <scope>NUCLEOTIDE SEQUENCE</scope>
    <source>
        <strain evidence="21">Stoneville</strain>
        <tissue evidence="21">Whole head</tissue>
    </source>
</reference>
<evidence type="ECO:0000256" key="9">
    <source>
        <dbReference type="ARBA" id="ARBA00022737"/>
    </source>
</evidence>
<comment type="subcellular location">
    <subcellularLocation>
        <location evidence="2">Cytoplasm</location>
        <location evidence="2">Cytoskeleton</location>
    </subcellularLocation>
    <subcellularLocation>
        <location evidence="1">Membrane</location>
        <topology evidence="1">Multi-pass membrane protein</topology>
    </subcellularLocation>
</comment>
<feature type="domain" description="Gamma tubulin complex component protein N-terminal" evidence="20">
    <location>
        <begin position="1520"/>
        <end position="1684"/>
    </location>
</feature>
<feature type="repeat" description="ANK" evidence="16">
    <location>
        <begin position="372"/>
        <end position="404"/>
    </location>
</feature>
<feature type="domain" description="Gamma tubulin complex component C-terminal" evidence="19">
    <location>
        <begin position="1687"/>
        <end position="1933"/>
    </location>
</feature>
<keyword evidence="5" id="KW-0963">Cytoplasm</keyword>
<dbReference type="PROSITE" id="PS50088">
    <property type="entry name" value="ANK_REPEAT"/>
    <property type="match status" value="4"/>
</dbReference>
<evidence type="ECO:0000313" key="22">
    <source>
        <dbReference type="Proteomes" id="UP000719412"/>
    </source>
</evidence>
<protein>
    <submittedName>
        <fullName evidence="21">Uncharacterized protein</fullName>
    </submittedName>
</protein>
<dbReference type="Pfam" id="PF00520">
    <property type="entry name" value="Ion_trans"/>
    <property type="match status" value="1"/>
</dbReference>
<dbReference type="InterPro" id="IPR041470">
    <property type="entry name" value="GCP_N"/>
</dbReference>
<feature type="transmembrane region" description="Helical" evidence="17">
    <location>
        <begin position="615"/>
        <end position="633"/>
    </location>
</feature>
<evidence type="ECO:0000256" key="13">
    <source>
        <dbReference type="ARBA" id="ARBA00023136"/>
    </source>
</evidence>
<feature type="transmembrane region" description="Helical" evidence="17">
    <location>
        <begin position="512"/>
        <end position="535"/>
    </location>
</feature>
<dbReference type="Pfam" id="PF12796">
    <property type="entry name" value="Ank_2"/>
    <property type="match status" value="3"/>
</dbReference>
<dbReference type="InterPro" id="IPR005821">
    <property type="entry name" value="Ion_trans_dom"/>
</dbReference>
<keyword evidence="14" id="KW-0206">Cytoskeleton</keyword>
<keyword evidence="13 17" id="KW-0472">Membrane</keyword>
<keyword evidence="4" id="KW-0813">Transport</keyword>
<evidence type="ECO:0000256" key="3">
    <source>
        <dbReference type="ARBA" id="ARBA00010337"/>
    </source>
</evidence>
<evidence type="ECO:0000313" key="21">
    <source>
        <dbReference type="EMBL" id="KAH0813877.1"/>
    </source>
</evidence>
<proteinExistence type="inferred from homology"/>
<dbReference type="PANTHER" id="PTHR47143">
    <property type="entry name" value="TRANSIENT RECEPTOR POTENTIAL CATION CHANNEL PROTEIN PAINLESS"/>
    <property type="match status" value="1"/>
</dbReference>